<organism evidence="1 2">
    <name type="scientific">Deinococcus depolymerans</name>
    <dbReference type="NCBI Taxonomy" id="392408"/>
    <lineage>
        <taxon>Bacteria</taxon>
        <taxon>Thermotogati</taxon>
        <taxon>Deinococcota</taxon>
        <taxon>Deinococci</taxon>
        <taxon>Deinococcales</taxon>
        <taxon>Deinococcaceae</taxon>
        <taxon>Deinococcus</taxon>
    </lineage>
</organism>
<dbReference type="EMBL" id="BAAADB010000021">
    <property type="protein sequence ID" value="GAA0514516.1"/>
    <property type="molecule type" value="Genomic_DNA"/>
</dbReference>
<dbReference type="Pfam" id="PF02597">
    <property type="entry name" value="ThiS"/>
    <property type="match status" value="1"/>
</dbReference>
<dbReference type="InterPro" id="IPR010035">
    <property type="entry name" value="Thi_S"/>
</dbReference>
<gene>
    <name evidence="1" type="primary">thiS</name>
    <name evidence="1" type="ORF">GCM10008937_22770</name>
</gene>
<dbReference type="CDD" id="cd00565">
    <property type="entry name" value="Ubl_ThiS"/>
    <property type="match status" value="1"/>
</dbReference>
<dbReference type="NCBIfam" id="TIGR01683">
    <property type="entry name" value="thiS"/>
    <property type="match status" value="1"/>
</dbReference>
<dbReference type="PANTHER" id="PTHR34472:SF1">
    <property type="entry name" value="SULFUR CARRIER PROTEIN THIS"/>
    <property type="match status" value="1"/>
</dbReference>
<comment type="caution">
    <text evidence="1">The sequence shown here is derived from an EMBL/GenBank/DDBJ whole genome shotgun (WGS) entry which is preliminary data.</text>
</comment>
<dbReference type="Gene3D" id="3.10.20.30">
    <property type="match status" value="1"/>
</dbReference>
<proteinExistence type="predicted"/>
<dbReference type="SUPFAM" id="SSF54285">
    <property type="entry name" value="MoaD/ThiS"/>
    <property type="match status" value="1"/>
</dbReference>
<keyword evidence="2" id="KW-1185">Reference proteome</keyword>
<sequence>MTRPATLPATLTVNGEARPLTPGLTLHALLRDLNVNPARVAVAVNDDFYPGARAPQRTLEAGDVIEIVRIIGGG</sequence>
<reference evidence="2" key="1">
    <citation type="journal article" date="2019" name="Int. J. Syst. Evol. Microbiol.">
        <title>The Global Catalogue of Microorganisms (GCM) 10K type strain sequencing project: providing services to taxonomists for standard genome sequencing and annotation.</title>
        <authorList>
            <consortium name="The Broad Institute Genomics Platform"/>
            <consortium name="The Broad Institute Genome Sequencing Center for Infectious Disease"/>
            <person name="Wu L."/>
            <person name="Ma J."/>
        </authorList>
    </citation>
    <scope>NUCLEOTIDE SEQUENCE [LARGE SCALE GENOMIC DNA]</scope>
    <source>
        <strain evidence="2">JCM 14368</strain>
    </source>
</reference>
<dbReference type="PANTHER" id="PTHR34472">
    <property type="entry name" value="SULFUR CARRIER PROTEIN THIS"/>
    <property type="match status" value="1"/>
</dbReference>
<accession>A0ABP3M6W9</accession>
<evidence type="ECO:0000313" key="2">
    <source>
        <dbReference type="Proteomes" id="UP001500191"/>
    </source>
</evidence>
<dbReference type="Proteomes" id="UP001500191">
    <property type="component" value="Unassembled WGS sequence"/>
</dbReference>
<name>A0ABP3M6W9_9DEIO</name>
<dbReference type="InterPro" id="IPR012675">
    <property type="entry name" value="Beta-grasp_dom_sf"/>
</dbReference>
<evidence type="ECO:0000313" key="1">
    <source>
        <dbReference type="EMBL" id="GAA0514516.1"/>
    </source>
</evidence>
<dbReference type="InterPro" id="IPR016155">
    <property type="entry name" value="Mopterin_synth/thiamin_S_b"/>
</dbReference>
<protein>
    <submittedName>
        <fullName evidence="1">Sulfur carrier protein ThiS</fullName>
    </submittedName>
</protein>
<dbReference type="InterPro" id="IPR003749">
    <property type="entry name" value="ThiS/MoaD-like"/>
</dbReference>
<dbReference type="RefSeq" id="WP_343758902.1">
    <property type="nucleotide sequence ID" value="NZ_BAAADB010000021.1"/>
</dbReference>